<dbReference type="Proteomes" id="UP000182045">
    <property type="component" value="Unassembled WGS sequence"/>
</dbReference>
<dbReference type="STRING" id="1666912.Ga0058931_0307"/>
<sequence length="135" mass="14389">MSRNPVAFVRMLTMASAVVLIVVSLAAIFAGVGPSGQTWAWIIGGTMFALSVLSLVVNMAFPGQSDCAWDEMNLAAHRASLVFGYWAALAAFLLMLSLVLTGWLEAQAAFYWMGPVLGIAPALHFLASILRGRAD</sequence>
<protein>
    <submittedName>
        <fullName evidence="3">Uncharacterized protein</fullName>
    </submittedName>
</protein>
<evidence type="ECO:0000313" key="3">
    <source>
        <dbReference type="EMBL" id="KPP92328.1"/>
    </source>
</evidence>
<dbReference type="OrthoDB" id="7859999at2"/>
<dbReference type="EMBL" id="LJSG01000012">
    <property type="protein sequence ID" value="KPP92328.1"/>
    <property type="molecule type" value="Genomic_DNA"/>
</dbReference>
<dbReference type="AlphaFoldDB" id="A0A0P7YSQ7"/>
<keyword evidence="1" id="KW-1133">Transmembrane helix</keyword>
<feature type="transmembrane region" description="Helical" evidence="1">
    <location>
        <begin position="12"/>
        <end position="33"/>
    </location>
</feature>
<organism evidence="3 4">
    <name type="scientific">Roseibaca calidilacus</name>
    <dbReference type="NCBI Taxonomy" id="1666912"/>
    <lineage>
        <taxon>Bacteria</taxon>
        <taxon>Pseudomonadati</taxon>
        <taxon>Pseudomonadota</taxon>
        <taxon>Alphaproteobacteria</taxon>
        <taxon>Rhodobacterales</taxon>
        <taxon>Paracoccaceae</taxon>
        <taxon>Roseinatronobacter</taxon>
    </lineage>
</organism>
<feature type="transmembrane region" description="Helical" evidence="1">
    <location>
        <begin position="110"/>
        <end position="130"/>
    </location>
</feature>
<gene>
    <name evidence="2" type="ORF">Ga0058931_0307</name>
    <name evidence="3" type="ORF">HLUCCA05_08590</name>
</gene>
<evidence type="ECO:0000313" key="4">
    <source>
        <dbReference type="Proteomes" id="UP000050413"/>
    </source>
</evidence>
<feature type="transmembrane region" description="Helical" evidence="1">
    <location>
        <begin position="39"/>
        <end position="61"/>
    </location>
</feature>
<reference evidence="3 4" key="1">
    <citation type="submission" date="2015-09" db="EMBL/GenBank/DDBJ databases">
        <title>Identification and resolution of microdiversity through metagenomic sequencing of parallel consortia.</title>
        <authorList>
            <person name="Nelson W.C."/>
            <person name="Romine M.F."/>
            <person name="Lindemann S.R."/>
        </authorList>
    </citation>
    <scope>NUCLEOTIDE SEQUENCE [LARGE SCALE GENOMIC DNA]</scope>
    <source>
        <strain evidence="3">HL-91</strain>
    </source>
</reference>
<keyword evidence="1" id="KW-0472">Membrane</keyword>
<feature type="transmembrane region" description="Helical" evidence="1">
    <location>
        <begin position="82"/>
        <end position="104"/>
    </location>
</feature>
<evidence type="ECO:0000313" key="5">
    <source>
        <dbReference type="Proteomes" id="UP000182045"/>
    </source>
</evidence>
<evidence type="ECO:0000256" key="1">
    <source>
        <dbReference type="SAM" id="Phobius"/>
    </source>
</evidence>
<proteinExistence type="predicted"/>
<keyword evidence="1" id="KW-0812">Transmembrane</keyword>
<comment type="caution">
    <text evidence="3">The sequence shown here is derived from an EMBL/GenBank/DDBJ whole genome shotgun (WGS) entry which is preliminary data.</text>
</comment>
<accession>A0A0P7YSQ7</accession>
<dbReference type="RefSeq" id="WP_141655838.1">
    <property type="nucleotide sequence ID" value="NZ_FBYC01000001.1"/>
</dbReference>
<evidence type="ECO:0000313" key="2">
    <source>
        <dbReference type="EMBL" id="CUX79623.1"/>
    </source>
</evidence>
<dbReference type="EMBL" id="FBYC01000001">
    <property type="protein sequence ID" value="CUX79623.1"/>
    <property type="molecule type" value="Genomic_DNA"/>
</dbReference>
<name>A0A0P7YSQ7_9RHOB</name>
<dbReference type="Proteomes" id="UP000050413">
    <property type="component" value="Unassembled WGS sequence"/>
</dbReference>
<keyword evidence="5" id="KW-1185">Reference proteome</keyword>
<reference evidence="2 5" key="2">
    <citation type="submission" date="2016-01" db="EMBL/GenBank/DDBJ databases">
        <authorList>
            <person name="Varghese N."/>
        </authorList>
    </citation>
    <scope>NUCLEOTIDE SEQUENCE [LARGE SCALE GENOMIC DNA]</scope>
    <source>
        <strain evidence="2 5">HL-91</strain>
    </source>
</reference>